<organism evidence="1 2">
    <name type="scientific">Nakamurella leprariae</name>
    <dbReference type="NCBI Taxonomy" id="2803911"/>
    <lineage>
        <taxon>Bacteria</taxon>
        <taxon>Bacillati</taxon>
        <taxon>Actinomycetota</taxon>
        <taxon>Actinomycetes</taxon>
        <taxon>Nakamurellales</taxon>
        <taxon>Nakamurellaceae</taxon>
        <taxon>Nakamurella</taxon>
    </lineage>
</organism>
<reference evidence="1" key="1">
    <citation type="submission" date="2021-01" db="EMBL/GenBank/DDBJ databases">
        <title>YIM 132084 draft genome.</title>
        <authorList>
            <person name="An D."/>
        </authorList>
    </citation>
    <scope>NUCLEOTIDE SEQUENCE</scope>
    <source>
        <strain evidence="1">YIM 132084</strain>
    </source>
</reference>
<evidence type="ECO:0000313" key="2">
    <source>
        <dbReference type="Proteomes" id="UP000663792"/>
    </source>
</evidence>
<sequence>MTVLEHRAGLPGLTTLYDQVARSYTDVVLASRSTLERDRWRERWGRIERTYQLVRDRGELDGDFVLIDLLSAELDRVRAHVALHQAGVHGVGPT</sequence>
<accession>A0A938YF83</accession>
<dbReference type="AlphaFoldDB" id="A0A938YF83"/>
<gene>
    <name evidence="1" type="ORF">JL106_05380</name>
</gene>
<dbReference type="EMBL" id="JAERWK010000007">
    <property type="protein sequence ID" value="MBM9466713.1"/>
    <property type="molecule type" value="Genomic_DNA"/>
</dbReference>
<evidence type="ECO:0000313" key="1">
    <source>
        <dbReference type="EMBL" id="MBM9466713.1"/>
    </source>
</evidence>
<keyword evidence="2" id="KW-1185">Reference proteome</keyword>
<protein>
    <submittedName>
        <fullName evidence="1">Uncharacterized protein</fullName>
    </submittedName>
</protein>
<dbReference type="RefSeq" id="WP_205259670.1">
    <property type="nucleotide sequence ID" value="NZ_JAERWK010000007.1"/>
</dbReference>
<dbReference type="Proteomes" id="UP000663792">
    <property type="component" value="Unassembled WGS sequence"/>
</dbReference>
<name>A0A938YF83_9ACTN</name>
<proteinExistence type="predicted"/>
<comment type="caution">
    <text evidence="1">The sequence shown here is derived from an EMBL/GenBank/DDBJ whole genome shotgun (WGS) entry which is preliminary data.</text>
</comment>